<dbReference type="AlphaFoldDB" id="A0A7G5BYU3"/>
<reference evidence="2 3" key="1">
    <citation type="submission" date="2019-07" db="EMBL/GenBank/DDBJ databases">
        <authorList>
            <person name="Kim J.K."/>
            <person name="Cheong H.-M."/>
            <person name="Choi Y."/>
            <person name="Hwang K.J."/>
            <person name="Lee S."/>
            <person name="Choi C."/>
        </authorList>
    </citation>
    <scope>NUCLEOTIDE SEQUENCE [LARGE SCALE GENOMIC DNA]</scope>
    <source>
        <strain evidence="2 3">KS 22</strain>
    </source>
</reference>
<keyword evidence="1" id="KW-0472">Membrane</keyword>
<protein>
    <submittedName>
        <fullName evidence="2">Uncharacterized protein</fullName>
    </submittedName>
</protein>
<evidence type="ECO:0000313" key="2">
    <source>
        <dbReference type="EMBL" id="QMV42127.1"/>
    </source>
</evidence>
<gene>
    <name evidence="2" type="ORF">FPL14_13680</name>
</gene>
<keyword evidence="3" id="KW-1185">Reference proteome</keyword>
<dbReference type="Proteomes" id="UP000515679">
    <property type="component" value="Chromosome"/>
</dbReference>
<dbReference type="KEGG" id="cchl:FPL14_13680"/>
<name>A0A7G5BYU3_9BACL</name>
<dbReference type="EMBL" id="CP041969">
    <property type="protein sequence ID" value="QMV42127.1"/>
    <property type="molecule type" value="Genomic_DNA"/>
</dbReference>
<feature type="transmembrane region" description="Helical" evidence="1">
    <location>
        <begin position="31"/>
        <end position="50"/>
    </location>
</feature>
<sequence>MENAMLCLAAYAVLFITGIRSITKKGKKSELVWYSVLMAWCIYMSLAEIFDFPIGSIPQMHTWVFSTVGRWFT</sequence>
<keyword evidence="1" id="KW-1133">Transmembrane helix</keyword>
<organism evidence="2 3">
    <name type="scientific">Cohnella cholangitidis</name>
    <dbReference type="NCBI Taxonomy" id="2598458"/>
    <lineage>
        <taxon>Bacteria</taxon>
        <taxon>Bacillati</taxon>
        <taxon>Bacillota</taxon>
        <taxon>Bacilli</taxon>
        <taxon>Bacillales</taxon>
        <taxon>Paenibacillaceae</taxon>
        <taxon>Cohnella</taxon>
    </lineage>
</organism>
<dbReference type="RefSeq" id="WP_182303527.1">
    <property type="nucleotide sequence ID" value="NZ_CP041969.1"/>
</dbReference>
<accession>A0A7G5BYU3</accession>
<evidence type="ECO:0000256" key="1">
    <source>
        <dbReference type="SAM" id="Phobius"/>
    </source>
</evidence>
<evidence type="ECO:0000313" key="3">
    <source>
        <dbReference type="Proteomes" id="UP000515679"/>
    </source>
</evidence>
<keyword evidence="1" id="KW-0812">Transmembrane</keyword>
<proteinExistence type="predicted"/>